<dbReference type="InterPro" id="IPR017946">
    <property type="entry name" value="PLC-like_Pdiesterase_TIM-brl"/>
</dbReference>
<gene>
    <name evidence="3" type="ORF">EEI45_08375</name>
</gene>
<dbReference type="PROSITE" id="PS51704">
    <property type="entry name" value="GP_PDE"/>
    <property type="match status" value="1"/>
</dbReference>
<evidence type="ECO:0000313" key="3">
    <source>
        <dbReference type="EMBL" id="AZK44714.1"/>
    </source>
</evidence>
<feature type="transmembrane region" description="Helical" evidence="1">
    <location>
        <begin position="73"/>
        <end position="99"/>
    </location>
</feature>
<feature type="transmembrane region" description="Helical" evidence="1">
    <location>
        <begin position="120"/>
        <end position="139"/>
    </location>
</feature>
<dbReference type="SUPFAM" id="SSF51695">
    <property type="entry name" value="PLC-like phosphodiesterases"/>
    <property type="match status" value="1"/>
</dbReference>
<accession>A0A3Q8S8A2</accession>
<keyword evidence="4" id="KW-1185">Reference proteome</keyword>
<dbReference type="Gene3D" id="3.20.20.190">
    <property type="entry name" value="Phosphatidylinositol (PI) phosphodiesterase"/>
    <property type="match status" value="1"/>
</dbReference>
<dbReference type="Pfam" id="PF10110">
    <property type="entry name" value="GPDPase_memb"/>
    <property type="match status" value="1"/>
</dbReference>
<dbReference type="Proteomes" id="UP000278804">
    <property type="component" value="Chromosome"/>
</dbReference>
<feature type="transmembrane region" description="Helical" evidence="1">
    <location>
        <begin position="168"/>
        <end position="187"/>
    </location>
</feature>
<evidence type="ECO:0000313" key="4">
    <source>
        <dbReference type="Proteomes" id="UP000278804"/>
    </source>
</evidence>
<organism evidence="3 4">
    <name type="scientific">Erysipelothrix piscisicarius</name>
    <dbReference type="NCBI Taxonomy" id="2485784"/>
    <lineage>
        <taxon>Bacteria</taxon>
        <taxon>Bacillati</taxon>
        <taxon>Bacillota</taxon>
        <taxon>Erysipelotrichia</taxon>
        <taxon>Erysipelotrichales</taxon>
        <taxon>Erysipelotrichaceae</taxon>
        <taxon>Erysipelothrix</taxon>
    </lineage>
</organism>
<feature type="transmembrane region" description="Helical" evidence="1">
    <location>
        <begin position="311"/>
        <end position="330"/>
    </location>
</feature>
<dbReference type="GO" id="GO:0006629">
    <property type="term" value="P:lipid metabolic process"/>
    <property type="evidence" value="ECO:0007669"/>
    <property type="project" value="InterPro"/>
</dbReference>
<dbReference type="PANTHER" id="PTHR46211:SF8">
    <property type="entry name" value="PHOSPHODIESTERASE"/>
    <property type="match status" value="1"/>
</dbReference>
<keyword evidence="1" id="KW-0472">Membrane</keyword>
<dbReference type="InterPro" id="IPR030395">
    <property type="entry name" value="GP_PDE_dom"/>
</dbReference>
<sequence length="590" mass="67250">MKTFKILETLKKSFIQIKDDTFRYVLIIILAESMSLLLIKQIADRVFKIALFRANIIGITNENFWELLSSPTALFFLILSIILIAIFILFQLTVIIKFANRPYEKQKLVKNDFIKPLRKIFSSQILLILVYIFLIMPNANIGMTTNITSNVHLPRFVVDAVLENPAGLVAYTIAIVTAFILNIRLFFTPVIFITRDELSFIEAAKESWGLTKRRTFKIFQLVTVIALLTTAVTVAGVFILSIPMAIVPESNMQVTKITGALSVSMIFFFLAFTISYSNIFTLQATVVAYHEILDEKPILTEKNFAPKKHHFRINIIMVAVFSLFGINVYLSTPSDALTSSTKVVSHRGESVRAIENTLESLQRASTYKPDYVEMDIQMTGDGHLVVFHDNTLKRLSDQTDNIHLLTLEEVQNVTLVHNGYESRIPTFDEYVAEAKRLNQPLMVELKTSKYDDHTFIDKMIETLDKYDMRSVTAFQSLDKTAILKLKAMYPDTYTGYILGLNIGGLERLNVDFYSIEDSSISSRTLNDIARYNKDLFVWTVNEEDRMDLYLTMEVTGIITDHVEAAQKVIEDLKAATPFDRIYKDVLSSLN</sequence>
<feature type="domain" description="GP-PDE" evidence="2">
    <location>
        <begin position="341"/>
        <end position="569"/>
    </location>
</feature>
<keyword evidence="1" id="KW-0812">Transmembrane</keyword>
<dbReference type="GO" id="GO:0008081">
    <property type="term" value="F:phosphoric diester hydrolase activity"/>
    <property type="evidence" value="ECO:0007669"/>
    <property type="project" value="InterPro"/>
</dbReference>
<keyword evidence="1" id="KW-1133">Transmembrane helix</keyword>
<feature type="transmembrane region" description="Helical" evidence="1">
    <location>
        <begin position="21"/>
        <end position="43"/>
    </location>
</feature>
<dbReference type="RefSeq" id="WP_125164868.1">
    <property type="nucleotide sequence ID" value="NZ_CP034234.1"/>
</dbReference>
<dbReference type="InterPro" id="IPR018476">
    <property type="entry name" value="GlyceroP-diester-Pdiesterase_M"/>
</dbReference>
<protein>
    <submittedName>
        <fullName evidence="3">Glycerophosphodiester phosphodiesterase</fullName>
    </submittedName>
</protein>
<reference evidence="3 4" key="1">
    <citation type="journal article" date="2020" name="Int. J. Syst. Evol. Microbiol.">
        <title>Description of Erysipelothrix piscisicarius sp. nov., an emergent fish pathogen, and assessment of virulence using a tiger barb (Puntigrus tetrazona) infection model.</title>
        <authorList>
            <person name="Pomaranski E.K."/>
            <person name="Griffin M.J."/>
            <person name="Camus A.C."/>
            <person name="Armwood A.R."/>
            <person name="Shelley J."/>
            <person name="Waldbieser G.C."/>
            <person name="LaFrentz B.R."/>
            <person name="Garcia J.C."/>
            <person name="Yanong R."/>
            <person name="Soto E."/>
        </authorList>
    </citation>
    <scope>NUCLEOTIDE SEQUENCE [LARGE SCALE GENOMIC DNA]</scope>
    <source>
        <strain evidence="3 4">15TAL0474</strain>
    </source>
</reference>
<feature type="transmembrane region" description="Helical" evidence="1">
    <location>
        <begin position="266"/>
        <end position="290"/>
    </location>
</feature>
<evidence type="ECO:0000256" key="1">
    <source>
        <dbReference type="SAM" id="Phobius"/>
    </source>
</evidence>
<dbReference type="AlphaFoldDB" id="A0A3Q8S8A2"/>
<feature type="transmembrane region" description="Helical" evidence="1">
    <location>
        <begin position="221"/>
        <end position="246"/>
    </location>
</feature>
<proteinExistence type="predicted"/>
<dbReference type="EMBL" id="CP034234">
    <property type="protein sequence ID" value="AZK44714.1"/>
    <property type="molecule type" value="Genomic_DNA"/>
</dbReference>
<name>A0A3Q8S8A2_9FIRM</name>
<dbReference type="KEGG" id="eri:EEI45_08375"/>
<dbReference type="PANTHER" id="PTHR46211">
    <property type="entry name" value="GLYCEROPHOSPHORYL DIESTER PHOSPHODIESTERASE"/>
    <property type="match status" value="1"/>
</dbReference>
<dbReference type="Pfam" id="PF03009">
    <property type="entry name" value="GDPD"/>
    <property type="match status" value="1"/>
</dbReference>
<evidence type="ECO:0000259" key="2">
    <source>
        <dbReference type="PROSITE" id="PS51704"/>
    </source>
</evidence>
<dbReference type="CDD" id="cd08579">
    <property type="entry name" value="GDPD_memb_like"/>
    <property type="match status" value="1"/>
</dbReference>